<reference evidence="1" key="2">
    <citation type="submission" date="2020-06" db="EMBL/GenBank/DDBJ databases">
        <title>Helianthus annuus Genome sequencing and assembly Release 2.</title>
        <authorList>
            <person name="Gouzy J."/>
            <person name="Langlade N."/>
            <person name="Munos S."/>
        </authorList>
    </citation>
    <scope>NUCLEOTIDE SEQUENCE</scope>
    <source>
        <tissue evidence="1">Leaves</tissue>
    </source>
</reference>
<protein>
    <submittedName>
        <fullName evidence="1">Uncharacterized protein</fullName>
    </submittedName>
</protein>
<reference evidence="1" key="1">
    <citation type="journal article" date="2017" name="Nature">
        <title>The sunflower genome provides insights into oil metabolism, flowering and Asterid evolution.</title>
        <authorList>
            <person name="Badouin H."/>
            <person name="Gouzy J."/>
            <person name="Grassa C.J."/>
            <person name="Murat F."/>
            <person name="Staton S.E."/>
            <person name="Cottret L."/>
            <person name="Lelandais-Briere C."/>
            <person name="Owens G.L."/>
            <person name="Carrere S."/>
            <person name="Mayjonade B."/>
            <person name="Legrand L."/>
            <person name="Gill N."/>
            <person name="Kane N.C."/>
            <person name="Bowers J.E."/>
            <person name="Hubner S."/>
            <person name="Bellec A."/>
            <person name="Berard A."/>
            <person name="Berges H."/>
            <person name="Blanchet N."/>
            <person name="Boniface M.C."/>
            <person name="Brunel D."/>
            <person name="Catrice O."/>
            <person name="Chaidir N."/>
            <person name="Claudel C."/>
            <person name="Donnadieu C."/>
            <person name="Faraut T."/>
            <person name="Fievet G."/>
            <person name="Helmstetter N."/>
            <person name="King M."/>
            <person name="Knapp S.J."/>
            <person name="Lai Z."/>
            <person name="Le Paslier M.C."/>
            <person name="Lippi Y."/>
            <person name="Lorenzon L."/>
            <person name="Mandel J.R."/>
            <person name="Marage G."/>
            <person name="Marchand G."/>
            <person name="Marquand E."/>
            <person name="Bret-Mestries E."/>
            <person name="Morien E."/>
            <person name="Nambeesan S."/>
            <person name="Nguyen T."/>
            <person name="Pegot-Espagnet P."/>
            <person name="Pouilly N."/>
            <person name="Raftis F."/>
            <person name="Sallet E."/>
            <person name="Schiex T."/>
            <person name="Thomas J."/>
            <person name="Vandecasteele C."/>
            <person name="Vares D."/>
            <person name="Vear F."/>
            <person name="Vautrin S."/>
            <person name="Crespi M."/>
            <person name="Mangin B."/>
            <person name="Burke J.M."/>
            <person name="Salse J."/>
            <person name="Munos S."/>
            <person name="Vincourt P."/>
            <person name="Rieseberg L.H."/>
            <person name="Langlade N.B."/>
        </authorList>
    </citation>
    <scope>NUCLEOTIDE SEQUENCE</scope>
    <source>
        <tissue evidence="1">Leaves</tissue>
    </source>
</reference>
<gene>
    <name evidence="1" type="ORF">HanXRQr2_Chr03g0122141</name>
</gene>
<name>A0A9K3JH58_HELAN</name>
<dbReference type="EMBL" id="MNCJ02000318">
    <property type="protein sequence ID" value="KAF5815353.1"/>
    <property type="molecule type" value="Genomic_DNA"/>
</dbReference>
<keyword evidence="2" id="KW-1185">Reference proteome</keyword>
<organism evidence="1 2">
    <name type="scientific">Helianthus annuus</name>
    <name type="common">Common sunflower</name>
    <dbReference type="NCBI Taxonomy" id="4232"/>
    <lineage>
        <taxon>Eukaryota</taxon>
        <taxon>Viridiplantae</taxon>
        <taxon>Streptophyta</taxon>
        <taxon>Embryophyta</taxon>
        <taxon>Tracheophyta</taxon>
        <taxon>Spermatophyta</taxon>
        <taxon>Magnoliopsida</taxon>
        <taxon>eudicotyledons</taxon>
        <taxon>Gunneridae</taxon>
        <taxon>Pentapetalae</taxon>
        <taxon>asterids</taxon>
        <taxon>campanulids</taxon>
        <taxon>Asterales</taxon>
        <taxon>Asteraceae</taxon>
        <taxon>Asteroideae</taxon>
        <taxon>Heliantheae alliance</taxon>
        <taxon>Heliantheae</taxon>
        <taxon>Helianthus</taxon>
    </lineage>
</organism>
<dbReference type="Proteomes" id="UP000215914">
    <property type="component" value="Unassembled WGS sequence"/>
</dbReference>
<accession>A0A9K3JH58</accession>
<evidence type="ECO:0000313" key="2">
    <source>
        <dbReference type="Proteomes" id="UP000215914"/>
    </source>
</evidence>
<dbReference type="Gramene" id="mRNA:HanXRQr2_Chr03g0122141">
    <property type="protein sequence ID" value="CDS:HanXRQr2_Chr03g0122141.1"/>
    <property type="gene ID" value="HanXRQr2_Chr03g0122141"/>
</dbReference>
<comment type="caution">
    <text evidence="1">The sequence shown here is derived from an EMBL/GenBank/DDBJ whole genome shotgun (WGS) entry which is preliminary data.</text>
</comment>
<dbReference type="AlphaFoldDB" id="A0A9K3JH58"/>
<evidence type="ECO:0000313" key="1">
    <source>
        <dbReference type="EMBL" id="KAF5815353.1"/>
    </source>
</evidence>
<sequence>MIDRHRKESQEGRRLGERILWWWLAVAERNEGMDLVVCPGNMISLAMRSAENCSCRRMMTLLHINIQQGVGVETKTWIGLDNQSLHFCSYLLLVPIPIKGLFLQEG</sequence>
<proteinExistence type="predicted"/>